<evidence type="ECO:0000256" key="8">
    <source>
        <dbReference type="SAM" id="MobiDB-lite"/>
    </source>
</evidence>
<keyword evidence="6 7" id="KW-0009">Actin-binding</keyword>
<keyword evidence="2 7" id="KW-0067">ATP-binding</keyword>
<dbReference type="Pfam" id="PF00063">
    <property type="entry name" value="Myosin_head"/>
    <property type="match status" value="1"/>
</dbReference>
<dbReference type="PANTHER" id="PTHR13140">
    <property type="entry name" value="MYOSIN"/>
    <property type="match status" value="1"/>
</dbReference>
<feature type="region of interest" description="Disordered" evidence="8">
    <location>
        <begin position="1165"/>
        <end position="1231"/>
    </location>
</feature>
<dbReference type="Proteomes" id="UP001244341">
    <property type="component" value="Chromosome 3b"/>
</dbReference>
<dbReference type="InterPro" id="IPR000048">
    <property type="entry name" value="IQ_motif_EF-hand-BS"/>
</dbReference>
<organism evidence="11 12">
    <name type="scientific">Tetradesmus obliquus</name>
    <name type="common">Green alga</name>
    <name type="synonym">Acutodesmus obliquus</name>
    <dbReference type="NCBI Taxonomy" id="3088"/>
    <lineage>
        <taxon>Eukaryota</taxon>
        <taxon>Viridiplantae</taxon>
        <taxon>Chlorophyta</taxon>
        <taxon>core chlorophytes</taxon>
        <taxon>Chlorophyceae</taxon>
        <taxon>CS clade</taxon>
        <taxon>Sphaeropleales</taxon>
        <taxon>Scenedesmaceae</taxon>
        <taxon>Tetradesmus</taxon>
    </lineage>
</organism>
<dbReference type="InterPro" id="IPR001609">
    <property type="entry name" value="Myosin_head_motor_dom-like"/>
</dbReference>
<keyword evidence="12" id="KW-1185">Reference proteome</keyword>
<feature type="binding site" evidence="7">
    <location>
        <begin position="154"/>
        <end position="161"/>
    </location>
    <ligand>
        <name>ATP</name>
        <dbReference type="ChEBI" id="CHEBI:30616"/>
    </ligand>
</feature>
<evidence type="ECO:0000256" key="7">
    <source>
        <dbReference type="PROSITE-ProRule" id="PRU00782"/>
    </source>
</evidence>
<dbReference type="InterPro" id="IPR036961">
    <property type="entry name" value="Kinesin_motor_dom_sf"/>
</dbReference>
<dbReference type="SMART" id="SM00015">
    <property type="entry name" value="IQ"/>
    <property type="match status" value="6"/>
</dbReference>
<dbReference type="Pfam" id="PF00612">
    <property type="entry name" value="IQ"/>
    <property type="match status" value="3"/>
</dbReference>
<feature type="region of interest" description="Actin-binding" evidence="7">
    <location>
        <begin position="664"/>
        <end position="686"/>
    </location>
</feature>
<sequence length="1280" mass="136318">MGAHDSVHHEGTAVWVADPEAAWVKGVVKALEGGLLVVSTAAGERRVPPAEAPLQNKDEEPVEDMTDLSFLHEPGVLWNLKQRYAGDAIYTYTGSILIAVNPFRALPDLYTKAVMDAYSSGQQGGRAPHVYAVASAAYRKMRAEGRGQAILVTGESGAGKTETSKLIMRYLAYLGGFKASAWDLGAAEAQAAASSSIEQKVLESNPLLEAFGNAKTVRNDNSSRFGKYVQLHFNAAGSISGAAIHTYLLERSRLVHLNPGERNYHIFYQLLAGASPEEAQRWLLAPPSSFAYLNQSGVYELPGVDNAAEFGHTRHAMSLIGITPQQQEDVFRILAALLHLGNVAWQDAPHGGSSAAPEGLCNGTAEAAAAAAGAGGCPLAPGPESPAALAAAARLMGVEVAGLARALGSRTRVTPDGPITSPLEPRGACSNRDALVKVVYARLFDWLVGRINSSIGQDPAAAASIGLLDIYGFESFQFNDLEQFCINLANEKLQQHFNQAVFKWEQAEYEAEGIDWSYIEFVDNQDVLDLIEGRLGVVDLLDEQCRFPTATYKDLADNLFAAPDINSSARFSRTKRSTSAFTLQHYAGPVSYSLDNFLDKNKDFLVAEHASLLGGADLGLLAQLFGGTEPEPAAAPQNGKGALGGRSLKAFQFVSVCSHFKRQLGELMALLQQLEPHYVRCIKPNAASTPSRLDDAYALHQLKCGGVMEAVRISVAGYPFRRSFADFLRQFWQLYPAGRQAAASGDAAAAAAACRQLLTGCGMAEGVDYQVGSSKVFLKAHQSALLNKLHTVALGRAATKIQAAWRGHAAQRQYAAKRAAILVLQAGVRGMIGRRRAAEVRRNRAATRIQAAWRRARARGAYLQLQQAALVLQCAARGAADRAAYRRMLQQQRQAAATAIQAAWRGQAVRRRCAAELAGALALQAAWRGLLVRQQFAGQLQQHRAAVCIQRQWRRQRRARNGAFRCDAAAEAAARVIQGIWREREQHNSRVRRLQVGGSDSDAYSSSHPAGAMPAYPRASYGVPYAGLAPRSPSPATSEGGAATSSGGAGSSSSMAPPRPAATTTSSFRLRPLPPPPAAAYGVSYAGINGDINPLAPGEHTWAEQPPRPRNFKLFSPPPPAAYGLSYQGSRSSSSGGAPTDHMRARLLEPAPAAAYGVTFSGLQHLSADPSSSSSSSSSGPSQPSYAVQCSTSQVGGRQAGPARLLSGLRRLGSGTGGKGGAGWGEGEDEDAPLLELVKGDASAALPPEERLFARLGSLGEGQGRVASAVGSWRERLRTR</sequence>
<evidence type="ECO:0000256" key="2">
    <source>
        <dbReference type="ARBA" id="ARBA00022840"/>
    </source>
</evidence>
<dbReference type="PROSITE" id="PS51844">
    <property type="entry name" value="SH3_LIKE"/>
    <property type="match status" value="1"/>
</dbReference>
<evidence type="ECO:0000256" key="1">
    <source>
        <dbReference type="ARBA" id="ARBA00022741"/>
    </source>
</evidence>
<accession>A0ABY8TTW4</accession>
<feature type="region of interest" description="Disordered" evidence="8">
    <location>
        <begin position="1030"/>
        <end position="1073"/>
    </location>
</feature>
<comment type="similarity">
    <text evidence="7">Belongs to the TRAFAC class myosin-kinesin ATPase superfamily. Myosin family.</text>
</comment>
<dbReference type="PRINTS" id="PR00193">
    <property type="entry name" value="MYOSINHEAVY"/>
</dbReference>
<dbReference type="Gene3D" id="1.20.58.530">
    <property type="match status" value="1"/>
</dbReference>
<dbReference type="InterPro" id="IPR004009">
    <property type="entry name" value="SH3_Myosin"/>
</dbReference>
<gene>
    <name evidence="11" type="ORF">OEZ85_012558</name>
</gene>
<feature type="region of interest" description="Disordered" evidence="8">
    <location>
        <begin position="1096"/>
        <end position="1142"/>
    </location>
</feature>
<dbReference type="Gene3D" id="1.10.10.820">
    <property type="match status" value="1"/>
</dbReference>
<dbReference type="Gene3D" id="6.20.240.20">
    <property type="match status" value="1"/>
</dbReference>
<feature type="domain" description="Myosin motor" evidence="9">
    <location>
        <begin position="60"/>
        <end position="791"/>
    </location>
</feature>
<feature type="region of interest" description="Disordered" evidence="8">
    <location>
        <begin position="988"/>
        <end position="1011"/>
    </location>
</feature>
<evidence type="ECO:0000259" key="9">
    <source>
        <dbReference type="PROSITE" id="PS51456"/>
    </source>
</evidence>
<dbReference type="EMBL" id="CP126210">
    <property type="protein sequence ID" value="WIA12525.1"/>
    <property type="molecule type" value="Genomic_DNA"/>
</dbReference>
<dbReference type="Gene3D" id="1.20.5.190">
    <property type="match status" value="3"/>
</dbReference>
<evidence type="ECO:0000313" key="11">
    <source>
        <dbReference type="EMBL" id="WIA12525.1"/>
    </source>
</evidence>
<dbReference type="SUPFAM" id="SSF52540">
    <property type="entry name" value="P-loop containing nucleoside triphosphate hydrolases"/>
    <property type="match status" value="1"/>
</dbReference>
<feature type="compositionally biased region" description="Low complexity" evidence="8">
    <location>
        <begin position="1124"/>
        <end position="1137"/>
    </location>
</feature>
<dbReference type="Gene3D" id="3.40.850.10">
    <property type="entry name" value="Kinesin motor domain"/>
    <property type="match status" value="1"/>
</dbReference>
<proteinExistence type="inferred from homology"/>
<evidence type="ECO:0000259" key="10">
    <source>
        <dbReference type="PROSITE" id="PS51844"/>
    </source>
</evidence>
<evidence type="ECO:0000256" key="4">
    <source>
        <dbReference type="ARBA" id="ARBA00023123"/>
    </source>
</evidence>
<feature type="compositionally biased region" description="Low complexity" evidence="8">
    <location>
        <begin position="1170"/>
        <end position="1185"/>
    </location>
</feature>
<feature type="domain" description="Myosin N-terminal SH3-like" evidence="10">
    <location>
        <begin position="9"/>
        <end position="59"/>
    </location>
</feature>
<evidence type="ECO:0000256" key="6">
    <source>
        <dbReference type="ARBA" id="ARBA00023203"/>
    </source>
</evidence>
<keyword evidence="4 7" id="KW-0518">Myosin</keyword>
<dbReference type="SMART" id="SM00242">
    <property type="entry name" value="MYSc"/>
    <property type="match status" value="1"/>
</dbReference>
<dbReference type="Gene3D" id="1.20.120.720">
    <property type="entry name" value="Myosin VI head, motor domain, U50 subdomain"/>
    <property type="match status" value="1"/>
</dbReference>
<dbReference type="PANTHER" id="PTHR13140:SF781">
    <property type="entry name" value="MYOSIN-15"/>
    <property type="match status" value="1"/>
</dbReference>
<feature type="compositionally biased region" description="Polar residues" evidence="8">
    <location>
        <begin position="1186"/>
        <end position="1196"/>
    </location>
</feature>
<feature type="compositionally biased region" description="Low complexity" evidence="8">
    <location>
        <begin position="1034"/>
        <end position="1071"/>
    </location>
</feature>
<evidence type="ECO:0008006" key="13">
    <source>
        <dbReference type="Google" id="ProtNLM"/>
    </source>
</evidence>
<keyword evidence="1 7" id="KW-0547">Nucleotide-binding</keyword>
<reference evidence="11 12" key="1">
    <citation type="submission" date="2023-05" db="EMBL/GenBank/DDBJ databases">
        <title>A 100% complete, gapless, phased diploid assembly of the Scenedesmus obliquus UTEX 3031 genome.</title>
        <authorList>
            <person name="Biondi T.C."/>
            <person name="Hanschen E.R."/>
            <person name="Kwon T."/>
            <person name="Eng W."/>
            <person name="Kruse C.P.S."/>
            <person name="Koehler S.I."/>
            <person name="Kunde Y."/>
            <person name="Gleasner C.D."/>
            <person name="You Mak K.T."/>
            <person name="Polle J."/>
            <person name="Hovde B.T."/>
            <person name="Starkenburg S.R."/>
        </authorList>
    </citation>
    <scope>NUCLEOTIDE SEQUENCE [LARGE SCALE GENOMIC DNA]</scope>
    <source>
        <strain evidence="11 12">DOE0152z</strain>
    </source>
</reference>
<evidence type="ECO:0000256" key="5">
    <source>
        <dbReference type="ARBA" id="ARBA00023175"/>
    </source>
</evidence>
<keyword evidence="5 7" id="KW-0505">Motor protein</keyword>
<dbReference type="PROSITE" id="PS51456">
    <property type="entry name" value="MYOSIN_MOTOR"/>
    <property type="match status" value="1"/>
</dbReference>
<dbReference type="InterPro" id="IPR027417">
    <property type="entry name" value="P-loop_NTPase"/>
</dbReference>
<dbReference type="CDD" id="cd23767">
    <property type="entry name" value="IQCD"/>
    <property type="match status" value="1"/>
</dbReference>
<dbReference type="PROSITE" id="PS50096">
    <property type="entry name" value="IQ"/>
    <property type="match status" value="6"/>
</dbReference>
<feature type="compositionally biased region" description="Gly residues" evidence="8">
    <location>
        <begin position="1214"/>
        <end position="1225"/>
    </location>
</feature>
<name>A0ABY8TTW4_TETOB</name>
<protein>
    <recommendedName>
        <fullName evidence="13">Myosin motor domain-containing protein</fullName>
    </recommendedName>
</protein>
<dbReference type="Pfam" id="PF02736">
    <property type="entry name" value="Myosin_N"/>
    <property type="match status" value="1"/>
</dbReference>
<keyword evidence="3" id="KW-0175">Coiled coil</keyword>
<evidence type="ECO:0000313" key="12">
    <source>
        <dbReference type="Proteomes" id="UP001244341"/>
    </source>
</evidence>
<feature type="compositionally biased region" description="Low complexity" evidence="8">
    <location>
        <begin position="1200"/>
        <end position="1213"/>
    </location>
</feature>
<evidence type="ECO:0000256" key="3">
    <source>
        <dbReference type="ARBA" id="ARBA00023054"/>
    </source>
</evidence>